<keyword evidence="2" id="KW-1185">Reference proteome</keyword>
<evidence type="ECO:0000313" key="2">
    <source>
        <dbReference type="Proteomes" id="UP000255207"/>
    </source>
</evidence>
<accession>A0A370L5I2</accession>
<dbReference type="Proteomes" id="UP000255207">
    <property type="component" value="Unassembled WGS sequence"/>
</dbReference>
<organism evidence="1 2">
    <name type="scientific">Bosea caraganae</name>
    <dbReference type="NCBI Taxonomy" id="2763117"/>
    <lineage>
        <taxon>Bacteria</taxon>
        <taxon>Pseudomonadati</taxon>
        <taxon>Pseudomonadota</taxon>
        <taxon>Alphaproteobacteria</taxon>
        <taxon>Hyphomicrobiales</taxon>
        <taxon>Boseaceae</taxon>
        <taxon>Bosea</taxon>
    </lineage>
</organism>
<dbReference type="AlphaFoldDB" id="A0A370L5I2"/>
<dbReference type="RefSeq" id="WP_114830139.1">
    <property type="nucleotide sequence ID" value="NZ_QQTO01000007.1"/>
</dbReference>
<comment type="caution">
    <text evidence="1">The sequence shown here is derived from an EMBL/GenBank/DDBJ whole genome shotgun (WGS) entry which is preliminary data.</text>
</comment>
<evidence type="ECO:0000313" key="1">
    <source>
        <dbReference type="EMBL" id="RDJ24281.1"/>
    </source>
</evidence>
<reference evidence="2" key="1">
    <citation type="submission" date="2018-07" db="EMBL/GenBank/DDBJ databases">
        <authorList>
            <person name="Safronova V.I."/>
            <person name="Chirak E.R."/>
            <person name="Sazanova A.L."/>
        </authorList>
    </citation>
    <scope>NUCLEOTIDE SEQUENCE [LARGE SCALE GENOMIC DNA]</scope>
    <source>
        <strain evidence="2">RCAM04685</strain>
    </source>
</reference>
<dbReference type="EMBL" id="QQTP01000007">
    <property type="protein sequence ID" value="RDJ24281.1"/>
    <property type="molecule type" value="Genomic_DNA"/>
</dbReference>
<proteinExistence type="predicted"/>
<name>A0A370L5I2_9HYPH</name>
<sequence>MIYADIPGGPELLQWFGGAPTFHDAEIIQLHLNRNGVSTLRLHGWVMTNEVDEKGFFVLQKHAVVTFAIEGIQDLKLDGFSHQNVIGGLTLDWAPDRGRSNYFPIPPSARDIEIELEPCFGMDGHIRAQRVSVTFEPGKPA</sequence>
<gene>
    <name evidence="1" type="ORF">DWE98_15385</name>
</gene>
<dbReference type="OrthoDB" id="122481at2"/>
<protein>
    <submittedName>
        <fullName evidence="1">Uncharacterized protein</fullName>
    </submittedName>
</protein>